<proteinExistence type="predicted"/>
<feature type="non-terminal residue" evidence="1">
    <location>
        <position position="54"/>
    </location>
</feature>
<accession>A0ACA9R7P9</accession>
<protein>
    <submittedName>
        <fullName evidence="1">17889_t:CDS:1</fullName>
    </submittedName>
</protein>
<evidence type="ECO:0000313" key="1">
    <source>
        <dbReference type="EMBL" id="CAG8781062.1"/>
    </source>
</evidence>
<keyword evidence="2" id="KW-1185">Reference proteome</keyword>
<reference evidence="1" key="1">
    <citation type="submission" date="2021-06" db="EMBL/GenBank/DDBJ databases">
        <authorList>
            <person name="Kallberg Y."/>
            <person name="Tangrot J."/>
            <person name="Rosling A."/>
        </authorList>
    </citation>
    <scope>NUCLEOTIDE SEQUENCE</scope>
    <source>
        <strain evidence="1">28 12/20/2015</strain>
    </source>
</reference>
<dbReference type="EMBL" id="CAJVPW010060627">
    <property type="protein sequence ID" value="CAG8781062.1"/>
    <property type="molecule type" value="Genomic_DNA"/>
</dbReference>
<comment type="caution">
    <text evidence="1">The sequence shown here is derived from an EMBL/GenBank/DDBJ whole genome shotgun (WGS) entry which is preliminary data.</text>
</comment>
<organism evidence="1 2">
    <name type="scientific">Cetraspora pellucida</name>
    <dbReference type="NCBI Taxonomy" id="1433469"/>
    <lineage>
        <taxon>Eukaryota</taxon>
        <taxon>Fungi</taxon>
        <taxon>Fungi incertae sedis</taxon>
        <taxon>Mucoromycota</taxon>
        <taxon>Glomeromycotina</taxon>
        <taxon>Glomeromycetes</taxon>
        <taxon>Diversisporales</taxon>
        <taxon>Gigasporaceae</taxon>
        <taxon>Cetraspora</taxon>
    </lineage>
</organism>
<gene>
    <name evidence="1" type="ORF">SPELUC_LOCUS16417</name>
</gene>
<sequence>TITDKTLMHTSDEDYVKLPEFTWEEINERVQRGAYLVVCDGLVIDIRSFFDSHP</sequence>
<dbReference type="Proteomes" id="UP000789366">
    <property type="component" value="Unassembled WGS sequence"/>
</dbReference>
<name>A0ACA9R7P9_9GLOM</name>
<evidence type="ECO:0000313" key="2">
    <source>
        <dbReference type="Proteomes" id="UP000789366"/>
    </source>
</evidence>
<feature type="non-terminal residue" evidence="1">
    <location>
        <position position="1"/>
    </location>
</feature>